<comment type="caution">
    <text evidence="1">The sequence shown here is derived from an EMBL/GenBank/DDBJ whole genome shotgun (WGS) entry which is preliminary data.</text>
</comment>
<dbReference type="InterPro" id="IPR027417">
    <property type="entry name" value="P-loop_NTPase"/>
</dbReference>
<evidence type="ECO:0000313" key="2">
    <source>
        <dbReference type="Proteomes" id="UP001056436"/>
    </source>
</evidence>
<keyword evidence="2" id="KW-1185">Reference proteome</keyword>
<organism evidence="1 2">
    <name type="scientific">Colletotrichum abscissum</name>
    <dbReference type="NCBI Taxonomy" id="1671311"/>
    <lineage>
        <taxon>Eukaryota</taxon>
        <taxon>Fungi</taxon>
        <taxon>Dikarya</taxon>
        <taxon>Ascomycota</taxon>
        <taxon>Pezizomycotina</taxon>
        <taxon>Sordariomycetes</taxon>
        <taxon>Hypocreomycetidae</taxon>
        <taxon>Glomerellales</taxon>
        <taxon>Glomerellaceae</taxon>
        <taxon>Colletotrichum</taxon>
        <taxon>Colletotrichum acutatum species complex</taxon>
    </lineage>
</organism>
<dbReference type="AlphaFoldDB" id="A0A9Q0AZH2"/>
<gene>
    <name evidence="1" type="ORF">CABS02_08222</name>
</gene>
<dbReference type="InterPro" id="IPR022812">
    <property type="entry name" value="Dynamin"/>
</dbReference>
<dbReference type="Proteomes" id="UP001056436">
    <property type="component" value="Unassembled WGS sequence"/>
</dbReference>
<evidence type="ECO:0000313" key="1">
    <source>
        <dbReference type="EMBL" id="KAI3548692.1"/>
    </source>
</evidence>
<protein>
    <recommendedName>
        <fullName evidence="3">Dynamin family protein</fullName>
    </recommendedName>
</protein>
<dbReference type="GO" id="GO:0003924">
    <property type="term" value="F:GTPase activity"/>
    <property type="evidence" value="ECO:0007669"/>
    <property type="project" value="TreeGrafter"/>
</dbReference>
<sequence length="444" mass="50941">MDNASKDILAAVPEEQYGRYRISSEILNITLSMPGIKNLAIVDLPGLIGDDDDTGAKEQIESITRMFIRRHDSLVVTVIPAASDAGGVDTAARTLRDPAEKNFYDRSVCVITKPDVANLHVATEQAKAWKNALTFRYMHSTLHSKIVEHLSDNNRSVNQIKDGKVGPTLLRPATARQEQFFVDDLIQYAFRNRSFICPEEFGPRGASVRPHALHRDAAPTPPKEWLKWPVDQWTTEKQEIDFFVQKLKDQMGPEGQAQVNHRFVEDLYRYMSVRFHDIAEHHRLVIMSTIRRYFEETILYFLENPYGDTIHKPFINAEKLAHRFYSSYIDGDVVKRGSEAKAELKRLELDRKDIMLSIDAEAYKDRIGFRNLKRFKELHRASIVLAATALTSHDPEPADQEKHARAAGMFEERDILASNAEENAYVAYKTYQRGRYVWGQNVIY</sequence>
<dbReference type="PANTHER" id="PTHR11566">
    <property type="entry name" value="DYNAMIN"/>
    <property type="match status" value="1"/>
</dbReference>
<evidence type="ECO:0008006" key="3">
    <source>
        <dbReference type="Google" id="ProtNLM"/>
    </source>
</evidence>
<dbReference type="GO" id="GO:0005874">
    <property type="term" value="C:microtubule"/>
    <property type="evidence" value="ECO:0007669"/>
    <property type="project" value="TreeGrafter"/>
</dbReference>
<accession>A0A9Q0AZH2</accession>
<dbReference type="SUPFAM" id="SSF52540">
    <property type="entry name" value="P-loop containing nucleoside triphosphate hydrolases"/>
    <property type="match status" value="1"/>
</dbReference>
<reference evidence="1" key="1">
    <citation type="submission" date="2019-01" db="EMBL/GenBank/DDBJ databases">
        <title>Colletotrichum abscissum LGMF1257.</title>
        <authorList>
            <person name="Baroncelli R."/>
        </authorList>
    </citation>
    <scope>NUCLEOTIDE SEQUENCE</scope>
    <source>
        <strain evidence="1">Ca142</strain>
    </source>
</reference>
<dbReference type="GO" id="GO:0005737">
    <property type="term" value="C:cytoplasm"/>
    <property type="evidence" value="ECO:0007669"/>
    <property type="project" value="TreeGrafter"/>
</dbReference>
<dbReference type="GO" id="GO:0008017">
    <property type="term" value="F:microtubule binding"/>
    <property type="evidence" value="ECO:0007669"/>
    <property type="project" value="TreeGrafter"/>
</dbReference>
<dbReference type="GO" id="GO:0016020">
    <property type="term" value="C:membrane"/>
    <property type="evidence" value="ECO:0007669"/>
    <property type="project" value="TreeGrafter"/>
</dbReference>
<dbReference type="Gene3D" id="3.40.50.300">
    <property type="entry name" value="P-loop containing nucleotide triphosphate hydrolases"/>
    <property type="match status" value="1"/>
</dbReference>
<name>A0A9Q0AZH2_9PEZI</name>
<dbReference type="EMBL" id="SDAQ01000048">
    <property type="protein sequence ID" value="KAI3548692.1"/>
    <property type="molecule type" value="Genomic_DNA"/>
</dbReference>
<proteinExistence type="predicted"/>